<reference evidence="2 3" key="2">
    <citation type="submission" date="2020-03" db="EMBL/GenBank/DDBJ databases">
        <authorList>
            <person name="Ichikawa N."/>
            <person name="Kimura A."/>
            <person name="Kitahashi Y."/>
            <person name="Uohara A."/>
        </authorList>
    </citation>
    <scope>NUCLEOTIDE SEQUENCE [LARGE SCALE GENOMIC DNA]</scope>
    <source>
        <strain evidence="2 3">NBRC 108638</strain>
    </source>
</reference>
<dbReference type="AlphaFoldDB" id="A0A6V8L5T0"/>
<keyword evidence="3" id="KW-1185">Reference proteome</keyword>
<organism evidence="2 3">
    <name type="scientific">Phytohabitans rumicis</name>
    <dbReference type="NCBI Taxonomy" id="1076125"/>
    <lineage>
        <taxon>Bacteria</taxon>
        <taxon>Bacillati</taxon>
        <taxon>Actinomycetota</taxon>
        <taxon>Actinomycetes</taxon>
        <taxon>Micromonosporales</taxon>
        <taxon>Micromonosporaceae</taxon>
    </lineage>
</organism>
<evidence type="ECO:0000313" key="2">
    <source>
        <dbReference type="EMBL" id="GFJ89969.1"/>
    </source>
</evidence>
<reference evidence="2 3" key="1">
    <citation type="submission" date="2020-03" db="EMBL/GenBank/DDBJ databases">
        <title>Whole genome shotgun sequence of Phytohabitans rumicis NBRC 108638.</title>
        <authorList>
            <person name="Komaki H."/>
            <person name="Tamura T."/>
        </authorList>
    </citation>
    <scope>NUCLEOTIDE SEQUENCE [LARGE SCALE GENOMIC DNA]</scope>
    <source>
        <strain evidence="2 3">NBRC 108638</strain>
    </source>
</reference>
<evidence type="ECO:0000259" key="1">
    <source>
        <dbReference type="Pfam" id="PF14280"/>
    </source>
</evidence>
<name>A0A6V8L5T0_9ACTN</name>
<dbReference type="RefSeq" id="WP_173077431.1">
    <property type="nucleotide sequence ID" value="NZ_BAABJB010000009.1"/>
</dbReference>
<dbReference type="InterPro" id="IPR025375">
    <property type="entry name" value="DUF4365"/>
</dbReference>
<dbReference type="EMBL" id="BLPG01000001">
    <property type="protein sequence ID" value="GFJ89969.1"/>
    <property type="molecule type" value="Genomic_DNA"/>
</dbReference>
<proteinExistence type="predicted"/>
<dbReference type="Pfam" id="PF14280">
    <property type="entry name" value="DUF4365"/>
    <property type="match status" value="1"/>
</dbReference>
<sequence length="170" mass="18921">MRYGRYNWQGYFGESFVRVLASAAGLVAGKQDIDVTGVDFSIDFPGSRGTTRYPKIEVQVKSWSNPAGSADAWHYQMTADHFNDLAGPGFQVPRYLFLVIVPADAATYADADQRELRLRHCGYWASLADHTPVDAAQRHRVAVHVPRRNRLTVRALRSLMGAVPAQRSAT</sequence>
<dbReference type="Proteomes" id="UP000482960">
    <property type="component" value="Unassembled WGS sequence"/>
</dbReference>
<comment type="caution">
    <text evidence="2">The sequence shown here is derived from an EMBL/GenBank/DDBJ whole genome shotgun (WGS) entry which is preliminary data.</text>
</comment>
<protein>
    <recommendedName>
        <fullName evidence="1">DUF4365 domain-containing protein</fullName>
    </recommendedName>
</protein>
<evidence type="ECO:0000313" key="3">
    <source>
        <dbReference type="Proteomes" id="UP000482960"/>
    </source>
</evidence>
<feature type="domain" description="DUF4365" evidence="1">
    <location>
        <begin position="12"/>
        <end position="160"/>
    </location>
</feature>
<gene>
    <name evidence="2" type="ORF">Prum_036110</name>
</gene>
<accession>A0A6V8L5T0</accession>